<dbReference type="AlphaFoldDB" id="A0A1G8SXQ5"/>
<dbReference type="Proteomes" id="UP000198856">
    <property type="component" value="Unassembled WGS sequence"/>
</dbReference>
<feature type="transmembrane region" description="Helical" evidence="1">
    <location>
        <begin position="7"/>
        <end position="35"/>
    </location>
</feature>
<feature type="transmembrane region" description="Helical" evidence="1">
    <location>
        <begin position="108"/>
        <end position="128"/>
    </location>
</feature>
<reference evidence="2 3" key="1">
    <citation type="submission" date="2016-10" db="EMBL/GenBank/DDBJ databases">
        <authorList>
            <person name="de Groot N.N."/>
        </authorList>
    </citation>
    <scope>NUCLEOTIDE SEQUENCE [LARGE SCALE GENOMIC DNA]</scope>
    <source>
        <strain evidence="2 3">IBRC-M10015</strain>
    </source>
</reference>
<protein>
    <recommendedName>
        <fullName evidence="4">Phosphate ABC transporter permease</fullName>
    </recommendedName>
</protein>
<accession>A0A1G8SXQ5</accession>
<feature type="transmembrane region" description="Helical" evidence="1">
    <location>
        <begin position="85"/>
        <end position="102"/>
    </location>
</feature>
<proteinExistence type="predicted"/>
<dbReference type="OrthoDB" id="331535at2157"/>
<gene>
    <name evidence="2" type="ORF">SAMN05216226_102205</name>
</gene>
<evidence type="ECO:0008006" key="4">
    <source>
        <dbReference type="Google" id="ProtNLM"/>
    </source>
</evidence>
<dbReference type="EMBL" id="FNFC01000002">
    <property type="protein sequence ID" value="SDJ34049.1"/>
    <property type="molecule type" value="Genomic_DNA"/>
</dbReference>
<feature type="transmembrane region" description="Helical" evidence="1">
    <location>
        <begin position="133"/>
        <end position="155"/>
    </location>
</feature>
<name>A0A1G8SXQ5_9EURY</name>
<feature type="transmembrane region" description="Helical" evidence="1">
    <location>
        <begin position="175"/>
        <end position="195"/>
    </location>
</feature>
<dbReference type="STRING" id="890420.SAMN05216226_102205"/>
<feature type="transmembrane region" description="Helical" evidence="1">
    <location>
        <begin position="55"/>
        <end position="78"/>
    </location>
</feature>
<dbReference type="RefSeq" id="WP_092699233.1">
    <property type="nucleotide sequence ID" value="NZ_FNFC01000002.1"/>
</dbReference>
<sequence length="217" mass="21345">MVDAIAIGMVAAGVVLLFAGAALSVYGAGLLGAVLGGGGGYLVAPTIADAAGVEGAVGLALAVGVGALVGVGVTYVLLSMAIAAMGFAVGTYLGVVAIDPIVGTDSLVMTVGVGLGTGVALAFLGLFLTRTTLIIITSFIGAALASQSITQEAIMDAADEFPTLDPIVFDASEPLFLGLFALGVLSQLGLFKLGWVTKIAGYLPGASVLRDSKEEPA</sequence>
<evidence type="ECO:0000256" key="1">
    <source>
        <dbReference type="SAM" id="Phobius"/>
    </source>
</evidence>
<keyword evidence="1" id="KW-1133">Transmembrane helix</keyword>
<evidence type="ECO:0000313" key="2">
    <source>
        <dbReference type="EMBL" id="SDJ34049.1"/>
    </source>
</evidence>
<organism evidence="2 3">
    <name type="scientific">Halovenus aranensis</name>
    <dbReference type="NCBI Taxonomy" id="890420"/>
    <lineage>
        <taxon>Archaea</taxon>
        <taxon>Methanobacteriati</taxon>
        <taxon>Methanobacteriota</taxon>
        <taxon>Stenosarchaea group</taxon>
        <taxon>Halobacteria</taxon>
        <taxon>Halobacteriales</taxon>
        <taxon>Haloarculaceae</taxon>
        <taxon>Halovenus</taxon>
    </lineage>
</organism>
<keyword evidence="3" id="KW-1185">Reference proteome</keyword>
<keyword evidence="1" id="KW-0812">Transmembrane</keyword>
<evidence type="ECO:0000313" key="3">
    <source>
        <dbReference type="Proteomes" id="UP000198856"/>
    </source>
</evidence>
<keyword evidence="1" id="KW-0472">Membrane</keyword>